<keyword evidence="1" id="KW-0677">Repeat</keyword>
<evidence type="ECO:0000313" key="7">
    <source>
        <dbReference type="Proteomes" id="UP000237105"/>
    </source>
</evidence>
<dbReference type="PANTHER" id="PTHR19338">
    <property type="entry name" value="TRANSLOCASE OF INNER MITOCHONDRIAL MEMBRANE 13 HOMOLOG"/>
    <property type="match status" value="1"/>
</dbReference>
<evidence type="ECO:0000256" key="2">
    <source>
        <dbReference type="ARBA" id="ARBA00022741"/>
    </source>
</evidence>
<keyword evidence="7" id="KW-1185">Reference proteome</keyword>
<dbReference type="PANTHER" id="PTHR19338:SF37">
    <property type="entry name" value="DISEASE RESISTANCE PROTEIN RGA4"/>
    <property type="match status" value="1"/>
</dbReference>
<accession>A0A2P5CQL9</accession>
<name>A0A2P5CQL9_PARAD</name>
<comment type="caution">
    <text evidence="6">The sequence shown here is derived from an EMBL/GenBank/DDBJ whole genome shotgun (WGS) entry which is preliminary data.</text>
</comment>
<organism evidence="6 7">
    <name type="scientific">Parasponia andersonii</name>
    <name type="common">Sponia andersonii</name>
    <dbReference type="NCBI Taxonomy" id="3476"/>
    <lineage>
        <taxon>Eukaryota</taxon>
        <taxon>Viridiplantae</taxon>
        <taxon>Streptophyta</taxon>
        <taxon>Embryophyta</taxon>
        <taxon>Tracheophyta</taxon>
        <taxon>Spermatophyta</taxon>
        <taxon>Magnoliopsida</taxon>
        <taxon>eudicotyledons</taxon>
        <taxon>Gunneridae</taxon>
        <taxon>Pentapetalae</taxon>
        <taxon>rosids</taxon>
        <taxon>fabids</taxon>
        <taxon>Rosales</taxon>
        <taxon>Cannabaceae</taxon>
        <taxon>Parasponia</taxon>
    </lineage>
</organism>
<dbReference type="Proteomes" id="UP000237105">
    <property type="component" value="Unassembled WGS sequence"/>
</dbReference>
<gene>
    <name evidence="6" type="ORF">PanWU01x14_132220</name>
</gene>
<dbReference type="Gene3D" id="1.20.5.4130">
    <property type="match status" value="1"/>
</dbReference>
<feature type="compositionally biased region" description="Polar residues" evidence="4">
    <location>
        <begin position="158"/>
        <end position="167"/>
    </location>
</feature>
<feature type="non-terminal residue" evidence="6">
    <location>
        <position position="174"/>
    </location>
</feature>
<evidence type="ECO:0000256" key="3">
    <source>
        <dbReference type="ARBA" id="ARBA00022821"/>
    </source>
</evidence>
<dbReference type="GO" id="GO:0006952">
    <property type="term" value="P:defense response"/>
    <property type="evidence" value="ECO:0007669"/>
    <property type="project" value="UniProtKB-KW"/>
</dbReference>
<reference evidence="7" key="1">
    <citation type="submission" date="2016-06" db="EMBL/GenBank/DDBJ databases">
        <title>Parallel loss of symbiosis genes in relatives of nitrogen-fixing non-legume Parasponia.</title>
        <authorList>
            <person name="Van Velzen R."/>
            <person name="Holmer R."/>
            <person name="Bu F."/>
            <person name="Rutten L."/>
            <person name="Van Zeijl A."/>
            <person name="Liu W."/>
            <person name="Santuari L."/>
            <person name="Cao Q."/>
            <person name="Sharma T."/>
            <person name="Shen D."/>
            <person name="Roswanjaya Y."/>
            <person name="Wardhani T."/>
            <person name="Kalhor M.S."/>
            <person name="Jansen J."/>
            <person name="Van den Hoogen J."/>
            <person name="Gungor B."/>
            <person name="Hartog M."/>
            <person name="Hontelez J."/>
            <person name="Verver J."/>
            <person name="Yang W.-C."/>
            <person name="Schijlen E."/>
            <person name="Repin R."/>
            <person name="Schilthuizen M."/>
            <person name="Schranz E."/>
            <person name="Heidstra R."/>
            <person name="Miyata K."/>
            <person name="Fedorova E."/>
            <person name="Kohlen W."/>
            <person name="Bisseling T."/>
            <person name="Smit S."/>
            <person name="Geurts R."/>
        </authorList>
    </citation>
    <scope>NUCLEOTIDE SEQUENCE [LARGE SCALE GENOMIC DNA]</scope>
    <source>
        <strain evidence="7">cv. WU1-14</strain>
    </source>
</reference>
<dbReference type="OrthoDB" id="5279713at2759"/>
<dbReference type="GO" id="GO:0000166">
    <property type="term" value="F:nucleotide binding"/>
    <property type="evidence" value="ECO:0007669"/>
    <property type="project" value="UniProtKB-KW"/>
</dbReference>
<dbReference type="InterPro" id="IPR041118">
    <property type="entry name" value="Rx_N"/>
</dbReference>
<dbReference type="Pfam" id="PF18052">
    <property type="entry name" value="Rx_N"/>
    <property type="match status" value="1"/>
</dbReference>
<keyword evidence="3" id="KW-0611">Plant defense</keyword>
<evidence type="ECO:0000256" key="4">
    <source>
        <dbReference type="SAM" id="MobiDB-lite"/>
    </source>
</evidence>
<evidence type="ECO:0000313" key="6">
    <source>
        <dbReference type="EMBL" id="PON63312.1"/>
    </source>
</evidence>
<feature type="region of interest" description="Disordered" evidence="4">
    <location>
        <begin position="153"/>
        <end position="174"/>
    </location>
</feature>
<proteinExistence type="predicted"/>
<evidence type="ECO:0000256" key="1">
    <source>
        <dbReference type="ARBA" id="ARBA00022737"/>
    </source>
</evidence>
<protein>
    <recommendedName>
        <fullName evidence="5">Disease resistance N-terminal domain-containing protein</fullName>
    </recommendedName>
</protein>
<dbReference type="EMBL" id="JXTB01000105">
    <property type="protein sequence ID" value="PON63312.1"/>
    <property type="molecule type" value="Genomic_DNA"/>
</dbReference>
<feature type="domain" description="Disease resistance N-terminal" evidence="5">
    <location>
        <begin position="5"/>
        <end position="92"/>
    </location>
</feature>
<keyword evidence="2" id="KW-0547">Nucleotide-binding</keyword>
<dbReference type="AlphaFoldDB" id="A0A2P5CQL9"/>
<dbReference type="STRING" id="3476.A0A2P5CQL9"/>
<evidence type="ECO:0000259" key="5">
    <source>
        <dbReference type="Pfam" id="PF18052"/>
    </source>
</evidence>
<sequence length="174" mass="20268">MVDAFLKLVFENMNSLVQKEFGLLCGVNKEMEKLCSTLSTIRAVLEDAEEKQLNDGAIKNWLHKLSDASHVLDDILDDCAMESSRLEYERQDSVWKLKVRFSFLFRLNPMSTLRRRKIAKRMKEVGDRLDEIANERSKFHLRELVGYQRQIQGKEGRQTGSIVTQPQVYGREED</sequence>